<evidence type="ECO:0000313" key="2">
    <source>
        <dbReference type="Proteomes" id="UP000501003"/>
    </source>
</evidence>
<organism evidence="1 2">
    <name type="scientific">Aquiluna borgnonia</name>
    <dbReference type="NCBI Taxonomy" id="2499157"/>
    <lineage>
        <taxon>Bacteria</taxon>
        <taxon>Bacillati</taxon>
        <taxon>Actinomycetota</taxon>
        <taxon>Actinomycetes</taxon>
        <taxon>Micrococcales</taxon>
        <taxon>Microbacteriaceae</taxon>
        <taxon>Luna cluster</taxon>
        <taxon>Luna-1 subcluster</taxon>
        <taxon>Aquiluna</taxon>
    </lineage>
</organism>
<accession>A0A7D4UK70</accession>
<keyword evidence="2" id="KW-1185">Reference proteome</keyword>
<protein>
    <submittedName>
        <fullName evidence="1">DUF1501 domain-containing protein</fullName>
    </submittedName>
</protein>
<proteinExistence type="predicted"/>
<dbReference type="PANTHER" id="PTHR43737">
    <property type="entry name" value="BLL7424 PROTEIN"/>
    <property type="match status" value="1"/>
</dbReference>
<dbReference type="KEGG" id="aqg:HRU87_05700"/>
<name>A0A7D4UK70_9MICO</name>
<sequence length="417" mass="44765">MTTLHGCEEFRTLTKELDRRSFIKSVMAVGGGLVITADPGMTYSLAAQGDAAGLVITVTMRGGMDGLMAVPLLGSSLLSSYRPQTSLNDSEQHSLDGTFGLHKNLGGFKELFDAKELAVIHAVGTPLGTRSHFDDQRAVEFAAYESGPTQEGWQTRFLKAAGHTEILSGFSGSRILPTAFSGSHQSVAFQAVSDIQLTAVGRSKQEYVNLLEKLHEGRRSVWSSSARTSIEASTRLSNLSEQSSVSYPNDAFSARLKLLAALLRSGTPIKTANIEFQGDLDVHDDAGIRDGVMADNFKRLNDGIMAFRKDIGDFWSRTALVTVTEFGRRLSENASAGLDHGWASAMFVMGGNVRGGQVIAKWPGIESSDLVNGDLRVTTDYRDVLASVLRGAGGMSTEGLRAVFPNFSASALNLFKG</sequence>
<dbReference type="EMBL" id="CP054056">
    <property type="protein sequence ID" value="QKJ25659.1"/>
    <property type="molecule type" value="Genomic_DNA"/>
</dbReference>
<dbReference type="RefSeq" id="WP_173493956.1">
    <property type="nucleotide sequence ID" value="NZ_CP054056.1"/>
</dbReference>
<dbReference type="InterPro" id="IPR010869">
    <property type="entry name" value="DUF1501"/>
</dbReference>
<dbReference type="Proteomes" id="UP000501003">
    <property type="component" value="Chromosome"/>
</dbReference>
<dbReference type="Pfam" id="PF07394">
    <property type="entry name" value="DUF1501"/>
    <property type="match status" value="1"/>
</dbReference>
<dbReference type="PANTHER" id="PTHR43737:SF1">
    <property type="entry name" value="DUF1501 DOMAIN-CONTAINING PROTEIN"/>
    <property type="match status" value="1"/>
</dbReference>
<dbReference type="AlphaFoldDB" id="A0A7D4UK70"/>
<gene>
    <name evidence="1" type="ORF">HRU87_05700</name>
</gene>
<reference evidence="1 2" key="1">
    <citation type="submission" date="2020-05" db="EMBL/GenBank/DDBJ databases">
        <title>Aquirufa sp. strain 15G-AUS-rot a new Aquirufa species.</title>
        <authorList>
            <person name="Pitt A."/>
            <person name="Hahn M.W."/>
        </authorList>
    </citation>
    <scope>NUCLEOTIDE SEQUENCE [LARGE SCALE GENOMIC DNA]</scope>
    <source>
        <strain evidence="1 2">15G-AUS-rot</strain>
    </source>
</reference>
<evidence type="ECO:0000313" key="1">
    <source>
        <dbReference type="EMBL" id="QKJ25659.1"/>
    </source>
</evidence>